<gene>
    <name evidence="8" type="ordered locus">Psta_4141</name>
</gene>
<evidence type="ECO:0000256" key="1">
    <source>
        <dbReference type="ARBA" id="ARBA00005582"/>
    </source>
</evidence>
<protein>
    <recommendedName>
        <fullName evidence="2">Bis(5'-nucleosyl)-tetraphosphatase [asymmetrical]</fullName>
    </recommendedName>
    <alternativeName>
        <fullName evidence="5">Diadenosine 5',5'''-P1,P4-tetraphosphate asymmetrical hydrolase</fullName>
    </alternativeName>
</protein>
<feature type="domain" description="Nudix hydrolase" evidence="7">
    <location>
        <begin position="5"/>
        <end position="147"/>
    </location>
</feature>
<dbReference type="OrthoDB" id="9816289at2"/>
<dbReference type="HOGENOM" id="CLU_037162_14_4_0"/>
<dbReference type="GO" id="GO:0006754">
    <property type="term" value="P:ATP biosynthetic process"/>
    <property type="evidence" value="ECO:0007669"/>
    <property type="project" value="TreeGrafter"/>
</dbReference>
<dbReference type="EMBL" id="CP001848">
    <property type="protein sequence ID" value="ADB18791.1"/>
    <property type="molecule type" value="Genomic_DNA"/>
</dbReference>
<dbReference type="AlphaFoldDB" id="D2R358"/>
<dbReference type="GO" id="GO:0004081">
    <property type="term" value="F:bis(5'-nucleosyl)-tetraphosphatase (asymmetrical) activity"/>
    <property type="evidence" value="ECO:0007669"/>
    <property type="project" value="TreeGrafter"/>
</dbReference>
<evidence type="ECO:0000313" key="8">
    <source>
        <dbReference type="EMBL" id="ADB18791.1"/>
    </source>
</evidence>
<dbReference type="InterPro" id="IPR020084">
    <property type="entry name" value="NUDIX_hydrolase_CS"/>
</dbReference>
<dbReference type="Proteomes" id="UP000001887">
    <property type="component" value="Chromosome"/>
</dbReference>
<reference evidence="8 9" key="1">
    <citation type="journal article" date="2009" name="Stand. Genomic Sci.">
        <title>Complete genome sequence of Pirellula staleyi type strain (ATCC 27377).</title>
        <authorList>
            <person name="Clum A."/>
            <person name="Tindall B.J."/>
            <person name="Sikorski J."/>
            <person name="Ivanova N."/>
            <person name="Mavrommatis K."/>
            <person name="Lucas S."/>
            <person name="Glavina del Rio T."/>
            <person name="Nolan M."/>
            <person name="Chen F."/>
            <person name="Tice H."/>
            <person name="Pitluck S."/>
            <person name="Cheng J.F."/>
            <person name="Chertkov O."/>
            <person name="Brettin T."/>
            <person name="Han C."/>
            <person name="Detter J.C."/>
            <person name="Kuske C."/>
            <person name="Bruce D."/>
            <person name="Goodwin L."/>
            <person name="Ovchinikova G."/>
            <person name="Pati A."/>
            <person name="Mikhailova N."/>
            <person name="Chen A."/>
            <person name="Palaniappan K."/>
            <person name="Land M."/>
            <person name="Hauser L."/>
            <person name="Chang Y.J."/>
            <person name="Jeffries C.D."/>
            <person name="Chain P."/>
            <person name="Rohde M."/>
            <person name="Goker M."/>
            <person name="Bristow J."/>
            <person name="Eisen J.A."/>
            <person name="Markowitz V."/>
            <person name="Hugenholtz P."/>
            <person name="Kyrpides N.C."/>
            <person name="Klenk H.P."/>
            <person name="Lapidus A."/>
        </authorList>
    </citation>
    <scope>NUCLEOTIDE SEQUENCE [LARGE SCALE GENOMIC DNA]</scope>
    <source>
        <strain evidence="9">ATCC 27377 / DSM 6068 / ICPB 4128</strain>
    </source>
</reference>
<dbReference type="STRING" id="530564.Psta_4141"/>
<accession>D2R358</accession>
<keyword evidence="3" id="KW-0547">Nucleotide-binding</keyword>
<organism evidence="8 9">
    <name type="scientific">Pirellula staleyi (strain ATCC 27377 / DSM 6068 / ICPB 4128)</name>
    <name type="common">Pirella staleyi</name>
    <dbReference type="NCBI Taxonomy" id="530564"/>
    <lineage>
        <taxon>Bacteria</taxon>
        <taxon>Pseudomonadati</taxon>
        <taxon>Planctomycetota</taxon>
        <taxon>Planctomycetia</taxon>
        <taxon>Pirellulales</taxon>
        <taxon>Pirellulaceae</taxon>
        <taxon>Pirellula</taxon>
    </lineage>
</organism>
<dbReference type="GO" id="GO:0006167">
    <property type="term" value="P:AMP biosynthetic process"/>
    <property type="evidence" value="ECO:0007669"/>
    <property type="project" value="TreeGrafter"/>
</dbReference>
<dbReference type="PANTHER" id="PTHR21340:SF0">
    <property type="entry name" value="BIS(5'-NUCLEOSYL)-TETRAPHOSPHATASE [ASYMMETRICAL]"/>
    <property type="match status" value="1"/>
</dbReference>
<dbReference type="InterPro" id="IPR015797">
    <property type="entry name" value="NUDIX_hydrolase-like_dom_sf"/>
</dbReference>
<dbReference type="PANTHER" id="PTHR21340">
    <property type="entry name" value="DIADENOSINE 5,5-P1,P4-TETRAPHOSPHATE PYROPHOSPHOHYDROLASE MUTT"/>
    <property type="match status" value="1"/>
</dbReference>
<evidence type="ECO:0000256" key="3">
    <source>
        <dbReference type="ARBA" id="ARBA00022741"/>
    </source>
</evidence>
<dbReference type="PROSITE" id="PS51462">
    <property type="entry name" value="NUDIX"/>
    <property type="match status" value="1"/>
</dbReference>
<name>D2R358_PIRSD</name>
<dbReference type="KEGG" id="psl:Psta_4141"/>
<dbReference type="PROSITE" id="PS00893">
    <property type="entry name" value="NUDIX_BOX"/>
    <property type="match status" value="1"/>
</dbReference>
<dbReference type="CDD" id="cd03428">
    <property type="entry name" value="NUDIX_Ap4A_Nudt2"/>
    <property type="match status" value="1"/>
</dbReference>
<evidence type="ECO:0000256" key="6">
    <source>
        <dbReference type="RuleBase" id="RU003476"/>
    </source>
</evidence>
<dbReference type="InterPro" id="IPR003565">
    <property type="entry name" value="Tetra_PHTase"/>
</dbReference>
<keyword evidence="9" id="KW-1185">Reference proteome</keyword>
<dbReference type="SUPFAM" id="SSF55811">
    <property type="entry name" value="Nudix"/>
    <property type="match status" value="1"/>
</dbReference>
<dbReference type="eggNOG" id="COG0494">
    <property type="taxonomic scope" value="Bacteria"/>
</dbReference>
<keyword evidence="4 6" id="KW-0378">Hydrolase</keyword>
<dbReference type="InterPro" id="IPR020476">
    <property type="entry name" value="Nudix_hydrolase"/>
</dbReference>
<dbReference type="InterPro" id="IPR000086">
    <property type="entry name" value="NUDIX_hydrolase_dom"/>
</dbReference>
<proteinExistence type="inferred from homology"/>
<dbReference type="Gene3D" id="3.90.79.10">
    <property type="entry name" value="Nucleoside Triphosphate Pyrophosphohydrolase"/>
    <property type="match status" value="1"/>
</dbReference>
<evidence type="ECO:0000256" key="2">
    <source>
        <dbReference type="ARBA" id="ARBA00018911"/>
    </source>
</evidence>
<dbReference type="GO" id="GO:0000166">
    <property type="term" value="F:nucleotide binding"/>
    <property type="evidence" value="ECO:0007669"/>
    <property type="project" value="UniProtKB-KW"/>
</dbReference>
<comment type="similarity">
    <text evidence="1 6">Belongs to the Nudix hydrolase family.</text>
</comment>
<evidence type="ECO:0000256" key="4">
    <source>
        <dbReference type="ARBA" id="ARBA00022801"/>
    </source>
</evidence>
<evidence type="ECO:0000313" key="9">
    <source>
        <dbReference type="Proteomes" id="UP000001887"/>
    </source>
</evidence>
<evidence type="ECO:0000256" key="5">
    <source>
        <dbReference type="ARBA" id="ARBA00032644"/>
    </source>
</evidence>
<sequence>MAKHPIARSCGVLVLRDKLSQKKKTVAREFLLMRHKDRWDLPKGHVDLGETDHDCAMRELWEETGIERDDIAIDPTFRWETRYDVKWDGKPVEKTLVIFLGLLTREVKIKPTEHAGFEWFPWNPPHAVQKQTIDALLAAAEKHLAAQ</sequence>
<dbReference type="Pfam" id="PF00293">
    <property type="entry name" value="NUDIX"/>
    <property type="match status" value="1"/>
</dbReference>
<dbReference type="InterPro" id="IPR051325">
    <property type="entry name" value="Nudix_hydrolase_domain"/>
</dbReference>
<evidence type="ECO:0000259" key="7">
    <source>
        <dbReference type="PROSITE" id="PS51462"/>
    </source>
</evidence>
<dbReference type="PRINTS" id="PR00502">
    <property type="entry name" value="NUDIXFAMILY"/>
</dbReference>